<feature type="signal peptide" evidence="2">
    <location>
        <begin position="1"/>
        <end position="35"/>
    </location>
</feature>
<dbReference type="STRING" id="630515.SAMN04489812_1584"/>
<dbReference type="SUPFAM" id="SSF53474">
    <property type="entry name" value="alpha/beta-Hydrolases"/>
    <property type="match status" value="1"/>
</dbReference>
<evidence type="ECO:0000313" key="5">
    <source>
        <dbReference type="Proteomes" id="UP000199103"/>
    </source>
</evidence>
<keyword evidence="2" id="KW-0732">Signal</keyword>
<evidence type="ECO:0000256" key="2">
    <source>
        <dbReference type="SAM" id="SignalP"/>
    </source>
</evidence>
<accession>A0A1H1RB44</accession>
<dbReference type="EMBL" id="LT629772">
    <property type="protein sequence ID" value="SDS33007.1"/>
    <property type="molecule type" value="Genomic_DNA"/>
</dbReference>
<dbReference type="Proteomes" id="UP000199103">
    <property type="component" value="Chromosome I"/>
</dbReference>
<protein>
    <recommendedName>
        <fullName evidence="3">DUF6351 domain-containing protein</fullName>
    </recommendedName>
</protein>
<dbReference type="InterPro" id="IPR045556">
    <property type="entry name" value="DUF6351"/>
</dbReference>
<feature type="compositionally biased region" description="Low complexity" evidence="1">
    <location>
        <begin position="34"/>
        <end position="49"/>
    </location>
</feature>
<feature type="chain" id="PRO_5009258693" description="DUF6351 domain-containing protein" evidence="2">
    <location>
        <begin position="36"/>
        <end position="738"/>
    </location>
</feature>
<name>A0A1H1RB44_9ACTN</name>
<evidence type="ECO:0000313" key="4">
    <source>
        <dbReference type="EMBL" id="SDS33007.1"/>
    </source>
</evidence>
<feature type="domain" description="DUF6351" evidence="3">
    <location>
        <begin position="58"/>
        <end position="715"/>
    </location>
</feature>
<evidence type="ECO:0000259" key="3">
    <source>
        <dbReference type="Pfam" id="PF19878"/>
    </source>
</evidence>
<feature type="region of interest" description="Disordered" evidence="1">
    <location>
        <begin position="34"/>
        <end position="54"/>
    </location>
</feature>
<proteinExistence type="predicted"/>
<reference evidence="4 5" key="1">
    <citation type="submission" date="2016-10" db="EMBL/GenBank/DDBJ databases">
        <authorList>
            <person name="de Groot N.N."/>
        </authorList>
    </citation>
    <scope>NUCLEOTIDE SEQUENCE [LARGE SCALE GENOMIC DNA]</scope>
    <source>
        <strain evidence="4 5">DSM 21800</strain>
    </source>
</reference>
<evidence type="ECO:0000256" key="1">
    <source>
        <dbReference type="SAM" id="MobiDB-lite"/>
    </source>
</evidence>
<sequence>MTKVLPHWKHRFAVIIGAGAIALPLALAAPTPALADPDDSATSTGSTSTGSGGHELAIETLSSRPEVVSGGDARVRITVPRNASPKSVRVRTADGDHTDEFRTTGRHTLEGVLTGLPDGRSTIVATAAGQRSTLKVTNHPITGPVFAGPAEQPFVCQTEKFKLADGSTLGPALDDDCSIEPRTDYVYRTAADTWKALPADAQDDQRSRPDDLQMITVDGRTVPFIVRIDTSTIDRGVAQRSILDDPADGTSAWNNKLIYTFGGGCHGGWYVQGTGTGGVLSPNLLSQGYGMASNSLNVFGQNCNDLIAAEAMAMTREQFIEDHGLPTFTMGVGCSGGSYQAQQIADNYPGLLDGIVVGCSFADVGFDQSQKLFDARLLDQYARKNPDALTKEQLTAISGFGSYQAVASMSSEARRMDPDADFIGDFPAVLRYDPVSNPDGARSTLWDHGKSAYGVDDRGFGRQPVDNVGVQYGLAQVRDGSISFDQFLDLNAGVGGVDIDFNPTTERTTADPEAVAGAYATGRMLNAGAGLSEIPIIDDRAWTEAPGSGDIHMRYHTFVIEQRLIKAAGDADNQVRWTEPGSGGFNIETGHAADAIEQMDDWIMAVRSSGRHGHDAVVDAKPADLKDACWAPDGTKITEPQVYGGQTRCNDLYPAYSSPRLQAGEALSADIIGCTLKPVDPDEYGKTLTEDQLGRLREVFPDGVCDWRQPGKGQRELAGSWLTFGPEPGEYHRLGRAG</sequence>
<dbReference type="AlphaFoldDB" id="A0A1H1RB44"/>
<dbReference type="InterPro" id="IPR029058">
    <property type="entry name" value="AB_hydrolase_fold"/>
</dbReference>
<dbReference type="Pfam" id="PF19878">
    <property type="entry name" value="DUF6351"/>
    <property type="match status" value="1"/>
</dbReference>
<dbReference type="Gene3D" id="3.40.50.1820">
    <property type="entry name" value="alpha/beta hydrolase"/>
    <property type="match status" value="1"/>
</dbReference>
<keyword evidence="5" id="KW-1185">Reference proteome</keyword>
<organism evidence="4 5">
    <name type="scientific">Microlunatus soli</name>
    <dbReference type="NCBI Taxonomy" id="630515"/>
    <lineage>
        <taxon>Bacteria</taxon>
        <taxon>Bacillati</taxon>
        <taxon>Actinomycetota</taxon>
        <taxon>Actinomycetes</taxon>
        <taxon>Propionibacteriales</taxon>
        <taxon>Propionibacteriaceae</taxon>
        <taxon>Microlunatus</taxon>
    </lineage>
</organism>
<gene>
    <name evidence="4" type="ORF">SAMN04489812_1584</name>
</gene>